<feature type="domain" description="HTH lysR-type" evidence="5">
    <location>
        <begin position="6"/>
        <end position="63"/>
    </location>
</feature>
<evidence type="ECO:0000256" key="3">
    <source>
        <dbReference type="ARBA" id="ARBA00023125"/>
    </source>
</evidence>
<dbReference type="Pfam" id="PF00126">
    <property type="entry name" value="HTH_1"/>
    <property type="match status" value="1"/>
</dbReference>
<keyword evidence="3" id="KW-0238">DNA-binding</keyword>
<dbReference type="PRINTS" id="PR00039">
    <property type="entry name" value="HTHLYSR"/>
</dbReference>
<dbReference type="Proteomes" id="UP001379949">
    <property type="component" value="Unassembled WGS sequence"/>
</dbReference>
<protein>
    <submittedName>
        <fullName evidence="6">LysR family transcriptional regulator</fullName>
    </submittedName>
</protein>
<evidence type="ECO:0000256" key="4">
    <source>
        <dbReference type="ARBA" id="ARBA00023163"/>
    </source>
</evidence>
<dbReference type="InterPro" id="IPR036390">
    <property type="entry name" value="WH_DNA-bd_sf"/>
</dbReference>
<dbReference type="Pfam" id="PF03466">
    <property type="entry name" value="LysR_substrate"/>
    <property type="match status" value="1"/>
</dbReference>
<dbReference type="SUPFAM" id="SSF46785">
    <property type="entry name" value="Winged helix' DNA-binding domain"/>
    <property type="match status" value="1"/>
</dbReference>
<comment type="caution">
    <text evidence="6">The sequence shown here is derived from an EMBL/GenBank/DDBJ whole genome shotgun (WGS) entry which is preliminary data.</text>
</comment>
<dbReference type="InterPro" id="IPR036388">
    <property type="entry name" value="WH-like_DNA-bd_sf"/>
</dbReference>
<dbReference type="PANTHER" id="PTHR30537">
    <property type="entry name" value="HTH-TYPE TRANSCRIPTIONAL REGULATOR"/>
    <property type="match status" value="1"/>
</dbReference>
<dbReference type="InterPro" id="IPR005119">
    <property type="entry name" value="LysR_subst-bd"/>
</dbReference>
<dbReference type="PROSITE" id="PS50931">
    <property type="entry name" value="HTH_LYSR"/>
    <property type="match status" value="1"/>
</dbReference>
<keyword evidence="7" id="KW-1185">Reference proteome</keyword>
<dbReference type="EMBL" id="JBAKAR010000012">
    <property type="protein sequence ID" value="MEL0614252.1"/>
    <property type="molecule type" value="Genomic_DNA"/>
</dbReference>
<dbReference type="Gene3D" id="3.40.190.10">
    <property type="entry name" value="Periplasmic binding protein-like II"/>
    <property type="match status" value="2"/>
</dbReference>
<organism evidence="6 7">
    <name type="scientific">Marinomonas arenicola</name>
    <dbReference type="NCBI Taxonomy" id="569601"/>
    <lineage>
        <taxon>Bacteria</taxon>
        <taxon>Pseudomonadati</taxon>
        <taxon>Pseudomonadota</taxon>
        <taxon>Gammaproteobacteria</taxon>
        <taxon>Oceanospirillales</taxon>
        <taxon>Oceanospirillaceae</taxon>
        <taxon>Marinomonas</taxon>
    </lineage>
</organism>
<sequence length="294" mass="33412">MVDLLRSLNALRAFESTARHESFSIAAEELNVSHSTISKHVKNLEDRLETQLFTRHGNRIELTKEGKMLLPQIVSAFQILRDACDGVIGSNLKTVVNISAEPAISSRWLRKKITAFCSENQKLQVELKPAWTPSNFGDQQFNMVIHFEERVSHLRKNNVKRLFPIDAFPVCSPGLYQDIMKKSGIVDFSSIPLVHDNGREVWRKWYAKFQPKESNWKEGKVYSDLSLAIDAAVDGEGVFLADPVLCDRELKAGSLVILDERLVRCAWYVIVIEENDSSNSAVTQLQRWLLAQQT</sequence>
<evidence type="ECO:0000313" key="7">
    <source>
        <dbReference type="Proteomes" id="UP001379949"/>
    </source>
</evidence>
<dbReference type="Gene3D" id="1.10.10.10">
    <property type="entry name" value="Winged helix-like DNA-binding domain superfamily/Winged helix DNA-binding domain"/>
    <property type="match status" value="1"/>
</dbReference>
<evidence type="ECO:0000259" key="5">
    <source>
        <dbReference type="PROSITE" id="PS50931"/>
    </source>
</evidence>
<keyword evidence="2" id="KW-0805">Transcription regulation</keyword>
<comment type="similarity">
    <text evidence="1">Belongs to the LysR transcriptional regulatory family.</text>
</comment>
<accession>A0ABU9G9W2</accession>
<dbReference type="SUPFAM" id="SSF53850">
    <property type="entry name" value="Periplasmic binding protein-like II"/>
    <property type="match status" value="1"/>
</dbReference>
<name>A0ABU9G9W2_9GAMM</name>
<evidence type="ECO:0000256" key="2">
    <source>
        <dbReference type="ARBA" id="ARBA00023015"/>
    </source>
</evidence>
<dbReference type="RefSeq" id="WP_341567798.1">
    <property type="nucleotide sequence ID" value="NZ_JBAKAR010000012.1"/>
</dbReference>
<dbReference type="InterPro" id="IPR000847">
    <property type="entry name" value="LysR_HTH_N"/>
</dbReference>
<proteinExistence type="inferred from homology"/>
<gene>
    <name evidence="6" type="ORF">V6242_13935</name>
</gene>
<evidence type="ECO:0000313" key="6">
    <source>
        <dbReference type="EMBL" id="MEL0614252.1"/>
    </source>
</evidence>
<dbReference type="InterPro" id="IPR058163">
    <property type="entry name" value="LysR-type_TF_proteobact-type"/>
</dbReference>
<reference evidence="6 7" key="1">
    <citation type="submission" date="2024-02" db="EMBL/GenBank/DDBJ databases">
        <title>Bacteria isolated from the canopy kelp, Nereocystis luetkeana.</title>
        <authorList>
            <person name="Pfister C.A."/>
            <person name="Younker I.T."/>
            <person name="Light S.H."/>
        </authorList>
    </citation>
    <scope>NUCLEOTIDE SEQUENCE [LARGE SCALE GENOMIC DNA]</scope>
    <source>
        <strain evidence="6 7">TI.4.07</strain>
    </source>
</reference>
<keyword evidence="4" id="KW-0804">Transcription</keyword>
<dbReference type="PANTHER" id="PTHR30537:SF26">
    <property type="entry name" value="GLYCINE CLEAVAGE SYSTEM TRANSCRIPTIONAL ACTIVATOR"/>
    <property type="match status" value="1"/>
</dbReference>
<evidence type="ECO:0000256" key="1">
    <source>
        <dbReference type="ARBA" id="ARBA00009437"/>
    </source>
</evidence>